<keyword evidence="2" id="KW-1185">Reference proteome</keyword>
<accession>A0ABT5PMR3</accession>
<evidence type="ECO:0000313" key="2">
    <source>
        <dbReference type="Proteomes" id="UP001150531"/>
    </source>
</evidence>
<dbReference type="EMBL" id="JAMDGS010000007">
    <property type="protein sequence ID" value="MDD1125189.1"/>
    <property type="molecule type" value="Genomic_DNA"/>
</dbReference>
<name>A0ABT5PMR3_9PSED</name>
<sequence length="127" mass="15053">MSEIKCEHGHTVRMGTVEWLDTMTLDQLRFARNTAADKIKAAEEQPKRIVWRVCRGAICVGNYREEDHEKAADHFLRIFKETFMEEAAEYVAKPYGTETFRRQLPSIEVERCTQFEYENEWFPTKTE</sequence>
<gene>
    <name evidence="1" type="ORF">M5G18_11375</name>
</gene>
<protein>
    <submittedName>
        <fullName evidence="1">Uncharacterized protein</fullName>
    </submittedName>
</protein>
<evidence type="ECO:0000313" key="1">
    <source>
        <dbReference type="EMBL" id="MDD1125189.1"/>
    </source>
</evidence>
<organism evidence="1 2">
    <name type="scientific">Pseudomonas aphyarum</name>
    <dbReference type="NCBI Taxonomy" id="2942629"/>
    <lineage>
        <taxon>Bacteria</taxon>
        <taxon>Pseudomonadati</taxon>
        <taxon>Pseudomonadota</taxon>
        <taxon>Gammaproteobacteria</taxon>
        <taxon>Pseudomonadales</taxon>
        <taxon>Pseudomonadaceae</taxon>
        <taxon>Pseudomonas</taxon>
    </lineage>
</organism>
<proteinExistence type="predicted"/>
<dbReference type="Proteomes" id="UP001150531">
    <property type="component" value="Unassembled WGS sequence"/>
</dbReference>
<reference evidence="1" key="1">
    <citation type="submission" date="2022-05" db="EMBL/GenBank/DDBJ databases">
        <title>Novel Pseudomonas spp. Isolated from a Rainbow Trout Aquaculture Facility.</title>
        <authorList>
            <person name="Testerman T."/>
            <person name="Graf J."/>
        </authorList>
    </citation>
    <scope>NUCLEOTIDE SEQUENCE</scope>
    <source>
        <strain evidence="1">ID386</strain>
    </source>
</reference>
<dbReference type="RefSeq" id="WP_273899961.1">
    <property type="nucleotide sequence ID" value="NZ_JAMDGS010000007.1"/>
</dbReference>
<comment type="caution">
    <text evidence="1">The sequence shown here is derived from an EMBL/GenBank/DDBJ whole genome shotgun (WGS) entry which is preliminary data.</text>
</comment>